<dbReference type="PANTHER" id="PTHR24171">
    <property type="entry name" value="ANKYRIN REPEAT DOMAIN-CONTAINING PROTEIN 39-RELATED"/>
    <property type="match status" value="1"/>
</dbReference>
<evidence type="ECO:0000313" key="3">
    <source>
        <dbReference type="EMBL" id="KAF0973490.1"/>
    </source>
</evidence>
<evidence type="ECO:0000313" key="4">
    <source>
        <dbReference type="Proteomes" id="UP000444721"/>
    </source>
</evidence>
<dbReference type="OrthoDB" id="341259at2759"/>
<organism evidence="3 4">
    <name type="scientific">Naegleria fowleri</name>
    <name type="common">Brain eating amoeba</name>
    <dbReference type="NCBI Taxonomy" id="5763"/>
    <lineage>
        <taxon>Eukaryota</taxon>
        <taxon>Discoba</taxon>
        <taxon>Heterolobosea</taxon>
        <taxon>Tetramitia</taxon>
        <taxon>Eutetramitia</taxon>
        <taxon>Vahlkampfiidae</taxon>
        <taxon>Naegleria</taxon>
    </lineage>
</organism>
<dbReference type="SMART" id="SM00248">
    <property type="entry name" value="ANK"/>
    <property type="match status" value="2"/>
</dbReference>
<dbReference type="Pfam" id="PF12796">
    <property type="entry name" value="Ank_2"/>
    <property type="match status" value="1"/>
</dbReference>
<dbReference type="AlphaFoldDB" id="A0A6A5BHK2"/>
<dbReference type="InterPro" id="IPR002110">
    <property type="entry name" value="Ankyrin_rpt"/>
</dbReference>
<protein>
    <submittedName>
        <fullName evidence="3">Uncharacterized protein</fullName>
    </submittedName>
</protein>
<comment type="caution">
    <text evidence="3">The sequence shown here is derived from an EMBL/GenBank/DDBJ whole genome shotgun (WGS) entry which is preliminary data.</text>
</comment>
<accession>A0A6A5BHK2</accession>
<sequence>MSESTDNKKQLEKQLRSACEYDEIEKVRKLLHDGVDPNSCDERTPLIKAAQWGNLSIVKLLVDEFGANVNHQSLIGVSTILHDFAELLKMQLGGADKTITNKDGQTAEEIARNRGIKDEILNYLRDYGQ</sequence>
<dbReference type="VEuPathDB" id="AmoebaDB:NfTy_091470"/>
<dbReference type="RefSeq" id="XP_044558203.1">
    <property type="nucleotide sequence ID" value="XM_044712021.1"/>
</dbReference>
<dbReference type="PANTHER" id="PTHR24171:SF8">
    <property type="entry name" value="BRCA1-ASSOCIATED RING DOMAIN PROTEIN 1"/>
    <property type="match status" value="1"/>
</dbReference>
<keyword evidence="2" id="KW-0040">ANK repeat</keyword>
<proteinExistence type="predicted"/>
<dbReference type="EMBL" id="VFQX01000060">
    <property type="protein sequence ID" value="KAF0973490.1"/>
    <property type="molecule type" value="Genomic_DNA"/>
</dbReference>
<dbReference type="InterPro" id="IPR036770">
    <property type="entry name" value="Ankyrin_rpt-contain_sf"/>
</dbReference>
<dbReference type="Proteomes" id="UP000444721">
    <property type="component" value="Unassembled WGS sequence"/>
</dbReference>
<reference evidence="3 4" key="1">
    <citation type="journal article" date="2019" name="Sci. Rep.">
        <title>Nanopore sequencing improves the draft genome of the human pathogenic amoeba Naegleria fowleri.</title>
        <authorList>
            <person name="Liechti N."/>
            <person name="Schurch N."/>
            <person name="Bruggmann R."/>
            <person name="Wittwer M."/>
        </authorList>
    </citation>
    <scope>NUCLEOTIDE SEQUENCE [LARGE SCALE GENOMIC DNA]</scope>
    <source>
        <strain evidence="3 4">ATCC 30894</strain>
    </source>
</reference>
<keyword evidence="1" id="KW-0677">Repeat</keyword>
<dbReference type="VEuPathDB" id="AmoebaDB:FDP41_008194"/>
<keyword evidence="4" id="KW-1185">Reference proteome</keyword>
<gene>
    <name evidence="3" type="ORF">FDP41_008194</name>
</gene>
<evidence type="ECO:0000256" key="1">
    <source>
        <dbReference type="ARBA" id="ARBA00022737"/>
    </source>
</evidence>
<evidence type="ECO:0000256" key="2">
    <source>
        <dbReference type="ARBA" id="ARBA00023043"/>
    </source>
</evidence>
<dbReference type="GO" id="GO:0004842">
    <property type="term" value="F:ubiquitin-protein transferase activity"/>
    <property type="evidence" value="ECO:0007669"/>
    <property type="project" value="TreeGrafter"/>
</dbReference>
<dbReference type="Gene3D" id="1.25.40.20">
    <property type="entry name" value="Ankyrin repeat-containing domain"/>
    <property type="match status" value="1"/>
</dbReference>
<dbReference type="SUPFAM" id="SSF48403">
    <property type="entry name" value="Ankyrin repeat"/>
    <property type="match status" value="1"/>
</dbReference>
<name>A0A6A5BHK2_NAEFO</name>
<dbReference type="GO" id="GO:0085020">
    <property type="term" value="P:protein K6-linked ubiquitination"/>
    <property type="evidence" value="ECO:0007669"/>
    <property type="project" value="TreeGrafter"/>
</dbReference>
<dbReference type="GeneID" id="68115412"/>